<proteinExistence type="predicted"/>
<feature type="compositionally biased region" description="Polar residues" evidence="2">
    <location>
        <begin position="284"/>
        <end position="303"/>
    </location>
</feature>
<feature type="region of interest" description="Disordered" evidence="2">
    <location>
        <begin position="1231"/>
        <end position="1252"/>
    </location>
</feature>
<feature type="compositionally biased region" description="Polar residues" evidence="2">
    <location>
        <begin position="493"/>
        <end position="505"/>
    </location>
</feature>
<feature type="region of interest" description="Disordered" evidence="2">
    <location>
        <begin position="1"/>
        <end position="89"/>
    </location>
</feature>
<feature type="domain" description="GYF" evidence="3">
    <location>
        <begin position="698"/>
        <end position="746"/>
    </location>
</feature>
<feature type="region of interest" description="Disordered" evidence="2">
    <location>
        <begin position="822"/>
        <end position="861"/>
    </location>
</feature>
<feature type="compositionally biased region" description="Polar residues" evidence="2">
    <location>
        <begin position="201"/>
        <end position="222"/>
    </location>
</feature>
<dbReference type="InterPro" id="IPR051640">
    <property type="entry name" value="GRB10-interact_GYF"/>
</dbReference>
<feature type="compositionally biased region" description="Polar residues" evidence="2">
    <location>
        <begin position="40"/>
        <end position="87"/>
    </location>
</feature>
<feature type="region of interest" description="Disordered" evidence="2">
    <location>
        <begin position="1437"/>
        <end position="1486"/>
    </location>
</feature>
<dbReference type="EMBL" id="JAUEDM010000009">
    <property type="protein sequence ID" value="KAK3312550.1"/>
    <property type="molecule type" value="Genomic_DNA"/>
</dbReference>
<feature type="compositionally biased region" description="Basic and acidic residues" evidence="2">
    <location>
        <begin position="469"/>
        <end position="484"/>
    </location>
</feature>
<evidence type="ECO:0000259" key="3">
    <source>
        <dbReference type="PROSITE" id="PS50829"/>
    </source>
</evidence>
<dbReference type="PANTHER" id="PTHR14445">
    <property type="entry name" value="GRB10 INTERACTING GYF PROTEIN"/>
    <property type="match status" value="1"/>
</dbReference>
<dbReference type="SMART" id="SM00444">
    <property type="entry name" value="GYF"/>
    <property type="match status" value="1"/>
</dbReference>
<dbReference type="CDD" id="cd00072">
    <property type="entry name" value="GYF"/>
    <property type="match status" value="1"/>
</dbReference>
<reference evidence="4" key="1">
    <citation type="journal article" date="2023" name="Mol. Phylogenet. Evol.">
        <title>Genome-scale phylogeny and comparative genomics of the fungal order Sordariales.</title>
        <authorList>
            <person name="Hensen N."/>
            <person name="Bonometti L."/>
            <person name="Westerberg I."/>
            <person name="Brannstrom I.O."/>
            <person name="Guillou S."/>
            <person name="Cros-Aarteil S."/>
            <person name="Calhoun S."/>
            <person name="Haridas S."/>
            <person name="Kuo A."/>
            <person name="Mondo S."/>
            <person name="Pangilinan J."/>
            <person name="Riley R."/>
            <person name="LaButti K."/>
            <person name="Andreopoulos B."/>
            <person name="Lipzen A."/>
            <person name="Chen C."/>
            <person name="Yan M."/>
            <person name="Daum C."/>
            <person name="Ng V."/>
            <person name="Clum A."/>
            <person name="Steindorff A."/>
            <person name="Ohm R.A."/>
            <person name="Martin F."/>
            <person name="Silar P."/>
            <person name="Natvig D.O."/>
            <person name="Lalanne C."/>
            <person name="Gautier V."/>
            <person name="Ament-Velasquez S.L."/>
            <person name="Kruys A."/>
            <person name="Hutchinson M.I."/>
            <person name="Powell A.J."/>
            <person name="Barry K."/>
            <person name="Miller A.N."/>
            <person name="Grigoriev I.V."/>
            <person name="Debuchy R."/>
            <person name="Gladieux P."/>
            <person name="Hiltunen Thoren M."/>
            <person name="Johannesson H."/>
        </authorList>
    </citation>
    <scope>NUCLEOTIDE SEQUENCE</scope>
    <source>
        <strain evidence="4">CBS 118394</strain>
    </source>
</reference>
<accession>A0AAE0HTF5</accession>
<dbReference type="GO" id="GO:0005829">
    <property type="term" value="C:cytosol"/>
    <property type="evidence" value="ECO:0007669"/>
    <property type="project" value="TreeGrafter"/>
</dbReference>
<comment type="caution">
    <text evidence="4">The sequence shown here is derived from an EMBL/GenBank/DDBJ whole genome shotgun (WGS) entry which is preliminary data.</text>
</comment>
<feature type="compositionally biased region" description="Low complexity" evidence="2">
    <location>
        <begin position="304"/>
        <end position="315"/>
    </location>
</feature>
<name>A0AAE0HTF5_9PEZI</name>
<feature type="compositionally biased region" description="Basic and acidic residues" evidence="2">
    <location>
        <begin position="1242"/>
        <end position="1252"/>
    </location>
</feature>
<feature type="compositionally biased region" description="Polar residues" evidence="2">
    <location>
        <begin position="1"/>
        <end position="10"/>
    </location>
</feature>
<evidence type="ECO:0000256" key="2">
    <source>
        <dbReference type="SAM" id="MobiDB-lite"/>
    </source>
</evidence>
<feature type="compositionally biased region" description="Low complexity" evidence="2">
    <location>
        <begin position="1231"/>
        <end position="1241"/>
    </location>
</feature>
<keyword evidence="5" id="KW-1185">Reference proteome</keyword>
<feature type="region of interest" description="Disordered" evidence="2">
    <location>
        <begin position="186"/>
        <end position="322"/>
    </location>
</feature>
<gene>
    <name evidence="4" type="ORF">B0H66DRAFT_570859</name>
</gene>
<dbReference type="PROSITE" id="PS50829">
    <property type="entry name" value="GYF"/>
    <property type="match status" value="1"/>
</dbReference>
<dbReference type="Proteomes" id="UP001283341">
    <property type="component" value="Unassembled WGS sequence"/>
</dbReference>
<feature type="compositionally biased region" description="Pro residues" evidence="2">
    <location>
        <begin position="1131"/>
        <end position="1140"/>
    </location>
</feature>
<dbReference type="InterPro" id="IPR003169">
    <property type="entry name" value="GYF"/>
</dbReference>
<dbReference type="Gene3D" id="3.30.1490.40">
    <property type="match status" value="1"/>
</dbReference>
<feature type="region of interest" description="Disordered" evidence="2">
    <location>
        <begin position="339"/>
        <end position="544"/>
    </location>
</feature>
<protein>
    <recommendedName>
        <fullName evidence="3">GYF domain-containing protein</fullName>
    </recommendedName>
</protein>
<feature type="compositionally biased region" description="Polar residues" evidence="2">
    <location>
        <begin position="1117"/>
        <end position="1126"/>
    </location>
</feature>
<evidence type="ECO:0000313" key="5">
    <source>
        <dbReference type="Proteomes" id="UP001283341"/>
    </source>
</evidence>
<dbReference type="PANTHER" id="PTHR14445:SF36">
    <property type="entry name" value="FI03272P-RELATED"/>
    <property type="match status" value="1"/>
</dbReference>
<evidence type="ECO:0000256" key="1">
    <source>
        <dbReference type="SAM" id="Coils"/>
    </source>
</evidence>
<sequence length="1486" mass="155386">MPSQLPSSFASAAAGQNRDPRGTGRSDSVRGSGSGEWPRSNGTRTFRRQSTTPFNQSVSANSNDMPQTSATDAPPMSANSQSVNFDTPGSLRYSKEELLEISKNTRELSQIDLSSLYLPNWNPTQVNGGSVRGWGKTGDSAHIPQDPTVCWDHNGLVAPIGLEEMSPEERELFAGDVNSTLKIPQQIKDGGLQGGGGPNGRKTSISAGTGNYAMSTPSSASRPGTRRRETTDTSPFPGDSLASPTANSRFSRDAPWLPTRRATELKEGISDEPEEDNSREAPTRGQSFAQSTRGGNTTTANNFGSASGSTSGSASLWGVSPVSATSGIGAFGSFALGASTIGDKRFGGTAGGSRLAHLLPKDSTESPPAKPSPSDAVNPDANRGWRPRQRTDTDPFGTEDNASGSAVLGGAQDNSPPTMPTQIQRGGMFDTPVKGSTGDFGMSGLTLGNTGLGNGPASPSETNPYRSPLADRVDDGHDDNEPNRHVHGGPGSEPSSNFNTLSRTFGANAFEGSDRSQTSSVGAKGFPTVNTMTGWPAGPSSATPDRERQFNNAFGGSIFSPLGDLPTPGLGGLGGVFGAPSASGLGRGSKLGSLFPPAMQAQMHGHEQESLGDSVPDLRQSNPLGAIGRGAIGTQSRDTGSPVRTTRGAFEDVFPSASQFTTGEQVQSGLTATTGAPFSATQTSGDPSAMRTMVMPDRMRWVYLDPQGTMQGPFSGLEMNDWYKANFFTPDLRVKRLEDPDFEPLGQLIRRIGNSREPFLVPQMGVPHGPPPQPGGPFAIGSTSEAVPPLQNAFPSFGRTLTAAQQNDLERRKQEEQLYHARQRELAHHHHHQPFGRLPIQPGLPGALHHHSSAHSLQSQPSFGSITSPIAMAPQPPIGAIGPNAGFFDASVSMAPGAPQSAAFAGAETFTSDLNFGERQLLANMQATGGLQGIMPGQPTSASGNDNSGLRSQLPGIDQLQKDSQGFSTRIKEFMDLRAQHEADEAAAVAGLSDVRDRATQRDDQFRPRASEEVVSVTKATISESPTEITVTKKVTTQSAQSQHELSLTERVRKTQADAAAAAVAVAAAVAKPVRQPASSGLPMPFPPPQESATPLAAPTAQRPASNLPSRYDERSVTGTPDTSSDGAALAPPPTAPWAPQPGTEAQKGPSLKEIQEAEAKKAAKKEEAAAALRRAALEQEAAALREREKAAAAVNVGLPATSTWGTGSPVGAPTAGSPWKQPAAVKASVGVSSANASSKKTLADIQREEEARKQKAQQAAMQSVVNAGASMGKRYADLASKGSAPPGLGNAIPLAAVAASVTQPTTGGGWSTVGAGGKVKIPTGPAAQTRISSATLVKTPVPVTQKLVQKQGPAGSKDAKGVALDEFKKWLHRELSRGLVGVDNVDHFANMLLEMPLDPLILSEAVYLHSTTMDGRHFGEEFVRRKKQADKGIVEKELSVNESKNNGNGGWNEVAKKGGSTNTPKEDTSVAGFKIVPSKKTKGKK</sequence>
<feature type="region of interest" description="Disordered" evidence="2">
    <location>
        <begin position="1076"/>
        <end position="1151"/>
    </location>
</feature>
<feature type="compositionally biased region" description="Basic and acidic residues" evidence="2">
    <location>
        <begin position="18"/>
        <end position="28"/>
    </location>
</feature>
<evidence type="ECO:0000313" key="4">
    <source>
        <dbReference type="EMBL" id="KAK3312550.1"/>
    </source>
</evidence>
<feature type="compositionally biased region" description="Polar residues" evidence="2">
    <location>
        <begin position="412"/>
        <end position="424"/>
    </location>
</feature>
<feature type="coiled-coil region" evidence="1">
    <location>
        <begin position="1155"/>
        <end position="1195"/>
    </location>
</feature>
<dbReference type="SUPFAM" id="SSF55277">
    <property type="entry name" value="GYF domain"/>
    <property type="match status" value="1"/>
</dbReference>
<keyword evidence="1" id="KW-0175">Coiled coil</keyword>
<reference evidence="4" key="2">
    <citation type="submission" date="2023-06" db="EMBL/GenBank/DDBJ databases">
        <authorList>
            <consortium name="Lawrence Berkeley National Laboratory"/>
            <person name="Haridas S."/>
            <person name="Hensen N."/>
            <person name="Bonometti L."/>
            <person name="Westerberg I."/>
            <person name="Brannstrom I.O."/>
            <person name="Guillou S."/>
            <person name="Cros-Aarteil S."/>
            <person name="Calhoun S."/>
            <person name="Kuo A."/>
            <person name="Mondo S."/>
            <person name="Pangilinan J."/>
            <person name="Riley R."/>
            <person name="Labutti K."/>
            <person name="Andreopoulos B."/>
            <person name="Lipzen A."/>
            <person name="Chen C."/>
            <person name="Yanf M."/>
            <person name="Daum C."/>
            <person name="Ng V."/>
            <person name="Clum A."/>
            <person name="Steindorff A."/>
            <person name="Ohm R."/>
            <person name="Martin F."/>
            <person name="Silar P."/>
            <person name="Natvig D."/>
            <person name="Lalanne C."/>
            <person name="Gautier V."/>
            <person name="Ament-Velasquez S.L."/>
            <person name="Kruys A."/>
            <person name="Hutchinson M.I."/>
            <person name="Powell A.J."/>
            <person name="Barry K."/>
            <person name="Miller A.N."/>
            <person name="Grigoriev I.V."/>
            <person name="Debuchy R."/>
            <person name="Gladieux P."/>
            <person name="Thoren M.H."/>
            <person name="Johannesson H."/>
        </authorList>
    </citation>
    <scope>NUCLEOTIDE SEQUENCE</scope>
    <source>
        <strain evidence="4">CBS 118394</strain>
    </source>
</reference>
<dbReference type="Pfam" id="PF02213">
    <property type="entry name" value="GYF"/>
    <property type="match status" value="1"/>
</dbReference>
<dbReference type="InterPro" id="IPR035445">
    <property type="entry name" value="GYF-like_dom_sf"/>
</dbReference>
<organism evidence="4 5">
    <name type="scientific">Apodospora peruviana</name>
    <dbReference type="NCBI Taxonomy" id="516989"/>
    <lineage>
        <taxon>Eukaryota</taxon>
        <taxon>Fungi</taxon>
        <taxon>Dikarya</taxon>
        <taxon>Ascomycota</taxon>
        <taxon>Pezizomycotina</taxon>
        <taxon>Sordariomycetes</taxon>
        <taxon>Sordariomycetidae</taxon>
        <taxon>Sordariales</taxon>
        <taxon>Lasiosphaeriaceae</taxon>
        <taxon>Apodospora</taxon>
    </lineage>
</organism>